<proteinExistence type="predicted"/>
<protein>
    <submittedName>
        <fullName evidence="1">Uncharacterized protein</fullName>
    </submittedName>
</protein>
<sequence>MKYKVGDKIVNYFYEVGVILEVTNSKYLCLFGNRKDWLEEDDFEVINE</sequence>
<dbReference type="EMBL" id="JAGKLY010000003">
    <property type="protein sequence ID" value="MBQ0268509.1"/>
    <property type="molecule type" value="Genomic_DNA"/>
</dbReference>
<dbReference type="Proteomes" id="UP000674270">
    <property type="component" value="Unassembled WGS sequence"/>
</dbReference>
<evidence type="ECO:0000313" key="1">
    <source>
        <dbReference type="EMBL" id="MBQ0268509.1"/>
    </source>
</evidence>
<evidence type="ECO:0000313" key="2">
    <source>
        <dbReference type="Proteomes" id="UP000674270"/>
    </source>
</evidence>
<comment type="caution">
    <text evidence="1">The sequence shown here is derived from an EMBL/GenBank/DDBJ whole genome shotgun (WGS) entry which is preliminary data.</text>
</comment>
<reference evidence="1" key="1">
    <citation type="submission" date="2021-03" db="EMBL/GenBank/DDBJ databases">
        <authorList>
            <person name="Stanton E."/>
        </authorList>
    </citation>
    <scope>NUCLEOTIDE SEQUENCE</scope>
    <source>
        <strain evidence="1">2020EL-00113</strain>
    </source>
</reference>
<organism evidence="1 2">
    <name type="scientific">Providencia huaxiensis</name>
    <dbReference type="NCBI Taxonomy" id="2027290"/>
    <lineage>
        <taxon>Bacteria</taxon>
        <taxon>Pseudomonadati</taxon>
        <taxon>Pseudomonadota</taxon>
        <taxon>Gammaproteobacteria</taxon>
        <taxon>Enterobacterales</taxon>
        <taxon>Morganellaceae</taxon>
        <taxon>Providencia</taxon>
    </lineage>
</organism>
<dbReference type="RefSeq" id="WP_210848371.1">
    <property type="nucleotide sequence ID" value="NZ_JAGKLY010000003.1"/>
</dbReference>
<gene>
    <name evidence="1" type="ORF">J7T18_09390</name>
</gene>
<dbReference type="AlphaFoldDB" id="A0A8I2D9D5"/>
<name>A0A8I2D9D5_9GAMM</name>
<accession>A0A8I2D9D5</accession>